<evidence type="ECO:0000256" key="1">
    <source>
        <dbReference type="SAM" id="Phobius"/>
    </source>
</evidence>
<gene>
    <name evidence="2" type="ORF">FOC1_g10000251</name>
</gene>
<reference evidence="3" key="2">
    <citation type="journal article" date="2014" name="PLoS ONE">
        <title>Genome and Transcriptome Analysis of the Fungal Pathogen Fusarium oxysporum f. sp. cubense Causing Banana Vascular Wilt Disease.</title>
        <authorList>
            <person name="Guo L."/>
            <person name="Han L."/>
            <person name="Yang L."/>
            <person name="Zeng H."/>
            <person name="Fan D."/>
            <person name="Zhu Y."/>
            <person name="Feng Y."/>
            <person name="Wang G."/>
            <person name="Peng C."/>
            <person name="Jiang X."/>
            <person name="Zhou D."/>
            <person name="Ni P."/>
            <person name="Liang C."/>
            <person name="Liu L."/>
            <person name="Wang J."/>
            <person name="Mao C."/>
            <person name="Fang X."/>
            <person name="Peng M."/>
            <person name="Huang J."/>
        </authorList>
    </citation>
    <scope>NUCLEOTIDE SEQUENCE [LARGE SCALE GENOMIC DNA]</scope>
    <source>
        <strain evidence="3">race 1</strain>
    </source>
</reference>
<dbReference type="Proteomes" id="UP000016928">
    <property type="component" value="Unassembled WGS sequence"/>
</dbReference>
<feature type="transmembrane region" description="Helical" evidence="1">
    <location>
        <begin position="36"/>
        <end position="57"/>
    </location>
</feature>
<protein>
    <submittedName>
        <fullName evidence="2">Uncharacterized protein</fullName>
    </submittedName>
</protein>
<sequence>MYAVKQQLEGPQASPVFKAPRGVAPNFENPPNHNKIAIPIISICLVLSTFGLLFRAYCKKWREREKGPANSKYKRVLVEGKQ</sequence>
<organism evidence="2 3">
    <name type="scientific">Fusarium oxysporum f. sp. cubense (strain race 1)</name>
    <name type="common">Panama disease fungus</name>
    <dbReference type="NCBI Taxonomy" id="1229664"/>
    <lineage>
        <taxon>Eukaryota</taxon>
        <taxon>Fungi</taxon>
        <taxon>Dikarya</taxon>
        <taxon>Ascomycota</taxon>
        <taxon>Pezizomycotina</taxon>
        <taxon>Sordariomycetes</taxon>
        <taxon>Hypocreomycetidae</taxon>
        <taxon>Hypocreales</taxon>
        <taxon>Nectriaceae</taxon>
        <taxon>Fusarium</taxon>
        <taxon>Fusarium oxysporum species complex</taxon>
    </lineage>
</organism>
<evidence type="ECO:0000313" key="2">
    <source>
        <dbReference type="EMBL" id="ENH74796.1"/>
    </source>
</evidence>
<dbReference type="EMBL" id="KB730016">
    <property type="protein sequence ID" value="ENH74796.1"/>
    <property type="molecule type" value="Genomic_DNA"/>
</dbReference>
<keyword evidence="1" id="KW-0472">Membrane</keyword>
<dbReference type="HOGENOM" id="CLU_2558317_0_0_1"/>
<dbReference type="AlphaFoldDB" id="N4V119"/>
<name>N4V119_FUSC1</name>
<keyword evidence="1" id="KW-1133">Transmembrane helix</keyword>
<keyword evidence="1" id="KW-0812">Transmembrane</keyword>
<accession>N4V119</accession>
<proteinExistence type="predicted"/>
<evidence type="ECO:0000313" key="3">
    <source>
        <dbReference type="Proteomes" id="UP000016928"/>
    </source>
</evidence>
<dbReference type="VEuPathDB" id="FungiDB:FOC1_g10000251"/>
<reference evidence="3" key="1">
    <citation type="submission" date="2012-09" db="EMBL/GenBank/DDBJ databases">
        <title>Genome sequencing and comparative transcriptomics of race 1 and race 4 of banana pathogen: Fusarium oxysporum f. sp. cubense.</title>
        <authorList>
            <person name="Fang X."/>
            <person name="Huang J."/>
        </authorList>
    </citation>
    <scope>NUCLEOTIDE SEQUENCE [LARGE SCALE GENOMIC DNA]</scope>
    <source>
        <strain evidence="3">race 1</strain>
    </source>
</reference>